<reference evidence="2 3" key="1">
    <citation type="submission" date="2024-10" db="EMBL/GenBank/DDBJ databases">
        <authorList>
            <person name="Topkara A.R."/>
            <person name="Saygin H."/>
        </authorList>
    </citation>
    <scope>NUCLEOTIDE SEQUENCE [LARGE SCALE GENOMIC DNA]</scope>
    <source>
        <strain evidence="2 3">M3C6</strain>
    </source>
</reference>
<evidence type="ECO:0000256" key="1">
    <source>
        <dbReference type="SAM" id="MobiDB-lite"/>
    </source>
</evidence>
<feature type="region of interest" description="Disordered" evidence="1">
    <location>
        <begin position="164"/>
        <end position="190"/>
    </location>
</feature>
<dbReference type="Proteomes" id="UP001603978">
    <property type="component" value="Unassembled WGS sequence"/>
</dbReference>
<feature type="region of interest" description="Disordered" evidence="1">
    <location>
        <begin position="669"/>
        <end position="695"/>
    </location>
</feature>
<organism evidence="2 3">
    <name type="scientific">Nonomuraea marmarensis</name>
    <dbReference type="NCBI Taxonomy" id="3351344"/>
    <lineage>
        <taxon>Bacteria</taxon>
        <taxon>Bacillati</taxon>
        <taxon>Actinomycetota</taxon>
        <taxon>Actinomycetes</taxon>
        <taxon>Streptosporangiales</taxon>
        <taxon>Streptosporangiaceae</taxon>
        <taxon>Nonomuraea</taxon>
    </lineage>
</organism>
<comment type="caution">
    <text evidence="2">The sequence shown here is derived from an EMBL/GenBank/DDBJ whole genome shotgun (WGS) entry which is preliminary data.</text>
</comment>
<name>A0ABW7AU68_9ACTN</name>
<keyword evidence="3" id="KW-1185">Reference proteome</keyword>
<feature type="compositionally biased region" description="Pro residues" evidence="1">
    <location>
        <begin position="669"/>
        <end position="682"/>
    </location>
</feature>
<proteinExistence type="predicted"/>
<gene>
    <name evidence="2" type="ORF">ACFLIM_41085</name>
</gene>
<evidence type="ECO:0008006" key="4">
    <source>
        <dbReference type="Google" id="ProtNLM"/>
    </source>
</evidence>
<dbReference type="RefSeq" id="WP_393174532.1">
    <property type="nucleotide sequence ID" value="NZ_JBICRM010000038.1"/>
</dbReference>
<protein>
    <recommendedName>
        <fullName evidence="4">PcfJ-like protein</fullName>
    </recommendedName>
</protein>
<sequence length="966" mass="103298">MRLAYGVVTGRDQQVWDARGQLVPGNRRRPAPGAPVVVGPAGADPRPAMAALAKLIAGGSAGVAAAGAGVELCPGFVSARLDGVRGDRRDAVLAAIQVLGLDGLHRLGDRAGVLVALFGTQATKPVAAAASRAIGDGRWAALQLASAASGLLGSEQVERLLHLGTPDPAPQAADATSSGDPAPPSLSQVDPAPWALASVMADHLAQVLGPFPQRRRLGLLLDLWERVAGRQEAVRRRQRLLATQGRQSRLEELTKRYAHHEDEFLLQRVRSDVGHEPSVAEAARWFPKPWHWTLLMNRAMRNAMAATVLLRTAVAVADHGVRGGIERCADQLVAAAALMEPHEAGSAARRVPGLAGLPARPGCYVRDLAARRAAPSEPYVRQRLARAAEYAQVVMDAVTDLILEGDEQLSGWSEGGLPEWRAAVGYTSQRAPADWSQQPVAAQEPPLADRLGAAPEEVEPEEVETVGDLLWYAELADALAQLHGHESATVEYGPAFPAADWDPQEDESLVPRLDSIPSALAGAAQLVSLGSRAPRQCRTWQELATGLAEGLEITQALTSAFRLPEPLAAVDGTLVPGTEARLECARHPRTLAQWSAYMGNCIAGPYYVEQAAKGTCGLAALRDPNGRILANVELRHRRQGWQIVEFRARFNADPDPGLRDRVVRWVATLPPPPPAEPPPSPEPSVRERLPAPRRHTDRTFREVSGPLAELAERALAHPSTVNALRTLESMYHGSGAEVLTALRRLSADRIERACRDALPVTGLAGLWQATQVRPLDHALAGLEPELAARFDHLGLLPADAPLPGSLRKLARHASIAPARSMELVARRIRAALGRLARTADPVLAQQVARHPDTEVLCSLVIAVTSWPAESPGPSGPLTVPVTEPGKVVVPGFPRSDLEDPDGPWQRAMPGAGELGADLDAFWERVATDGLRVPGAWLGNGGWSALWQRAARHARPSRQRARAGATR</sequence>
<evidence type="ECO:0000313" key="2">
    <source>
        <dbReference type="EMBL" id="MFG1709598.1"/>
    </source>
</evidence>
<evidence type="ECO:0000313" key="3">
    <source>
        <dbReference type="Proteomes" id="UP001603978"/>
    </source>
</evidence>
<accession>A0ABW7AU68</accession>
<dbReference type="EMBL" id="JBICRM010000038">
    <property type="protein sequence ID" value="MFG1709598.1"/>
    <property type="molecule type" value="Genomic_DNA"/>
</dbReference>